<evidence type="ECO:0000256" key="1">
    <source>
        <dbReference type="SAM" id="Phobius"/>
    </source>
</evidence>
<dbReference type="EMBL" id="SNWF01000004">
    <property type="protein sequence ID" value="TDN93635.1"/>
    <property type="molecule type" value="Genomic_DNA"/>
</dbReference>
<evidence type="ECO:0000313" key="2">
    <source>
        <dbReference type="EMBL" id="TDN93635.1"/>
    </source>
</evidence>
<organism evidence="2 3">
    <name type="scientific">Herminiimonas fonticola</name>
    <dbReference type="NCBI Taxonomy" id="303380"/>
    <lineage>
        <taxon>Bacteria</taxon>
        <taxon>Pseudomonadati</taxon>
        <taxon>Pseudomonadota</taxon>
        <taxon>Betaproteobacteria</taxon>
        <taxon>Burkholderiales</taxon>
        <taxon>Oxalobacteraceae</taxon>
        <taxon>Herminiimonas</taxon>
    </lineage>
</organism>
<accession>A0A4R6GHQ8</accession>
<reference evidence="2 3" key="1">
    <citation type="submission" date="2019-03" db="EMBL/GenBank/DDBJ databases">
        <title>Genomic Encyclopedia of Type Strains, Phase IV (KMG-IV): sequencing the most valuable type-strain genomes for metagenomic binning, comparative biology and taxonomic classification.</title>
        <authorList>
            <person name="Goeker M."/>
        </authorList>
    </citation>
    <scope>NUCLEOTIDE SEQUENCE [LARGE SCALE GENOMIC DNA]</scope>
    <source>
        <strain evidence="2 3">DSM 18555</strain>
    </source>
</reference>
<feature type="transmembrane region" description="Helical" evidence="1">
    <location>
        <begin position="72"/>
        <end position="90"/>
    </location>
</feature>
<keyword evidence="1" id="KW-0812">Transmembrane</keyword>
<proteinExistence type="predicted"/>
<evidence type="ECO:0000313" key="3">
    <source>
        <dbReference type="Proteomes" id="UP000294737"/>
    </source>
</evidence>
<gene>
    <name evidence="2" type="ORF">EV677_0165</name>
</gene>
<dbReference type="Proteomes" id="UP000294737">
    <property type="component" value="Unassembled WGS sequence"/>
</dbReference>
<comment type="caution">
    <text evidence="2">The sequence shown here is derived from an EMBL/GenBank/DDBJ whole genome shotgun (WGS) entry which is preliminary data.</text>
</comment>
<sequence length="93" mass="9959">MFSGQTFEQILQKKSTRLVLAALCVYLALAGAHQLLTGTGQADWLRGGGNLLLWGGFAVMNLLKAYGRATKGINIPINIGLVLVVGSWIAKME</sequence>
<feature type="transmembrane region" description="Helical" evidence="1">
    <location>
        <begin position="44"/>
        <end position="63"/>
    </location>
</feature>
<keyword evidence="1" id="KW-1133">Transmembrane helix</keyword>
<name>A0A4R6GHQ8_9BURK</name>
<keyword evidence="3" id="KW-1185">Reference proteome</keyword>
<dbReference type="RefSeq" id="WP_112990356.1">
    <property type="nucleotide sequence ID" value="NZ_PTLZ01000001.1"/>
</dbReference>
<protein>
    <submittedName>
        <fullName evidence="2">Uncharacterized protein</fullName>
    </submittedName>
</protein>
<dbReference type="AlphaFoldDB" id="A0A4R6GHQ8"/>
<dbReference type="OrthoDB" id="8777498at2"/>
<keyword evidence="1" id="KW-0472">Membrane</keyword>